<evidence type="ECO:0008006" key="12">
    <source>
        <dbReference type="Google" id="ProtNLM"/>
    </source>
</evidence>
<keyword evidence="4 8" id="KW-0812">Transmembrane</keyword>
<dbReference type="PANTHER" id="PTHR45667">
    <property type="entry name" value="S-ADENOSYLMETHIONINE MITOCHONDRIAL CARRIER PROTEIN"/>
    <property type="match status" value="1"/>
</dbReference>
<dbReference type="eggNOG" id="KOG0768">
    <property type="taxonomic scope" value="Eukaryota"/>
</dbReference>
<dbReference type="PaxDb" id="2850-Phatr50542"/>
<evidence type="ECO:0000256" key="6">
    <source>
        <dbReference type="ARBA" id="ARBA00022989"/>
    </source>
</evidence>
<dbReference type="GeneID" id="7199345"/>
<reference evidence="10 11" key="1">
    <citation type="journal article" date="2008" name="Nature">
        <title>The Phaeodactylum genome reveals the evolutionary history of diatom genomes.</title>
        <authorList>
            <person name="Bowler C."/>
            <person name="Allen A.E."/>
            <person name="Badger J.H."/>
            <person name="Grimwood J."/>
            <person name="Jabbari K."/>
            <person name="Kuo A."/>
            <person name="Maheswari U."/>
            <person name="Martens C."/>
            <person name="Maumus F."/>
            <person name="Otillar R.P."/>
            <person name="Rayko E."/>
            <person name="Salamov A."/>
            <person name="Vandepoele K."/>
            <person name="Beszteri B."/>
            <person name="Gruber A."/>
            <person name="Heijde M."/>
            <person name="Katinka M."/>
            <person name="Mock T."/>
            <person name="Valentin K."/>
            <person name="Verret F."/>
            <person name="Berges J.A."/>
            <person name="Brownlee C."/>
            <person name="Cadoret J.P."/>
            <person name="Chiovitti A."/>
            <person name="Choi C.J."/>
            <person name="Coesel S."/>
            <person name="De Martino A."/>
            <person name="Detter J.C."/>
            <person name="Durkin C."/>
            <person name="Falciatore A."/>
            <person name="Fournet J."/>
            <person name="Haruta M."/>
            <person name="Huysman M.J."/>
            <person name="Jenkins B.D."/>
            <person name="Jiroutova K."/>
            <person name="Jorgensen R.E."/>
            <person name="Joubert Y."/>
            <person name="Kaplan A."/>
            <person name="Kroger N."/>
            <person name="Kroth P.G."/>
            <person name="La Roche J."/>
            <person name="Lindquist E."/>
            <person name="Lommer M."/>
            <person name="Martin-Jezequel V."/>
            <person name="Lopez P.J."/>
            <person name="Lucas S."/>
            <person name="Mangogna M."/>
            <person name="McGinnis K."/>
            <person name="Medlin L.K."/>
            <person name="Montsant A."/>
            <person name="Oudot-Le Secq M.P."/>
            <person name="Napoli C."/>
            <person name="Obornik M."/>
            <person name="Parker M.S."/>
            <person name="Petit J.L."/>
            <person name="Porcel B.M."/>
            <person name="Poulsen N."/>
            <person name="Robison M."/>
            <person name="Rychlewski L."/>
            <person name="Rynearson T.A."/>
            <person name="Schmutz J."/>
            <person name="Shapiro H."/>
            <person name="Siaut M."/>
            <person name="Stanley M."/>
            <person name="Sussman M.R."/>
            <person name="Taylor A.R."/>
            <person name="Vardi A."/>
            <person name="von Dassow P."/>
            <person name="Vyverman W."/>
            <person name="Willis A."/>
            <person name="Wyrwicz L.S."/>
            <person name="Rokhsar D.S."/>
            <person name="Weissenbach J."/>
            <person name="Armbrust E.V."/>
            <person name="Green B.R."/>
            <person name="Van de Peer Y."/>
            <person name="Grigoriev I.V."/>
        </authorList>
    </citation>
    <scope>NUCLEOTIDE SEQUENCE [LARGE SCALE GENOMIC DNA]</scope>
    <source>
        <strain evidence="10 11">CCAP 1055/1</strain>
    </source>
</reference>
<keyword evidence="5" id="KW-0677">Repeat</keyword>
<dbReference type="InParanoid" id="B7GEF6"/>
<evidence type="ECO:0000256" key="7">
    <source>
        <dbReference type="ARBA" id="ARBA00023136"/>
    </source>
</evidence>
<feature type="repeat" description="Solcar" evidence="8">
    <location>
        <begin position="300"/>
        <end position="384"/>
    </location>
</feature>
<name>B7GEF6_PHATC</name>
<dbReference type="InterPro" id="IPR023395">
    <property type="entry name" value="MCP_dom_sf"/>
</dbReference>
<comment type="subcellular location">
    <subcellularLocation>
        <location evidence="1">Membrane</location>
        <topology evidence="1">Multi-pass membrane protein</topology>
    </subcellularLocation>
</comment>
<dbReference type="Gene3D" id="1.50.40.10">
    <property type="entry name" value="Mitochondrial carrier domain"/>
    <property type="match status" value="1"/>
</dbReference>
<dbReference type="PROSITE" id="PS50920">
    <property type="entry name" value="SOLCAR"/>
    <property type="match status" value="3"/>
</dbReference>
<dbReference type="RefSeq" id="XP_002185480.1">
    <property type="nucleotide sequence ID" value="XM_002185444.1"/>
</dbReference>
<keyword evidence="6" id="KW-1133">Transmembrane helix</keyword>
<evidence type="ECO:0000256" key="1">
    <source>
        <dbReference type="ARBA" id="ARBA00004141"/>
    </source>
</evidence>
<dbReference type="Proteomes" id="UP000000759">
    <property type="component" value="Chromosome 31"/>
</dbReference>
<reference evidence="11" key="2">
    <citation type="submission" date="2008-08" db="EMBL/GenBank/DDBJ databases">
        <authorList>
            <consortium name="Diatom Consortium"/>
            <person name="Grigoriev I."/>
            <person name="Grimwood J."/>
            <person name="Kuo A."/>
            <person name="Otillar R.P."/>
            <person name="Salamov A."/>
            <person name="Detter J.C."/>
            <person name="Lindquist E."/>
            <person name="Shapiro H."/>
            <person name="Lucas S."/>
            <person name="Glavina del Rio T."/>
            <person name="Pitluck S."/>
            <person name="Rokhsar D."/>
            <person name="Bowler C."/>
        </authorList>
    </citation>
    <scope>GENOME REANNOTATION</scope>
    <source>
        <strain evidence="11">CCAP 1055/1</strain>
    </source>
</reference>
<evidence type="ECO:0000256" key="4">
    <source>
        <dbReference type="ARBA" id="ARBA00022692"/>
    </source>
</evidence>
<dbReference type="KEGG" id="pti:PHATRDRAFT_50542"/>
<dbReference type="EMBL" id="CM000633">
    <property type="protein sequence ID" value="EEC42967.1"/>
    <property type="molecule type" value="Genomic_DNA"/>
</dbReference>
<gene>
    <name evidence="10" type="ORF">PHATRDRAFT_50542</name>
</gene>
<organism evidence="10 11">
    <name type="scientific">Phaeodactylum tricornutum (strain CCAP 1055/1)</name>
    <dbReference type="NCBI Taxonomy" id="556484"/>
    <lineage>
        <taxon>Eukaryota</taxon>
        <taxon>Sar</taxon>
        <taxon>Stramenopiles</taxon>
        <taxon>Ochrophyta</taxon>
        <taxon>Bacillariophyta</taxon>
        <taxon>Bacillariophyceae</taxon>
        <taxon>Bacillariophycidae</taxon>
        <taxon>Naviculales</taxon>
        <taxon>Phaeodactylaceae</taxon>
        <taxon>Phaeodactylum</taxon>
    </lineage>
</organism>
<comment type="similarity">
    <text evidence="2 9">Belongs to the mitochondrial carrier (TC 2.A.29) family.</text>
</comment>
<evidence type="ECO:0000256" key="5">
    <source>
        <dbReference type="ARBA" id="ARBA00022737"/>
    </source>
</evidence>
<dbReference type="AlphaFoldDB" id="B7GEF6"/>
<keyword evidence="7 8" id="KW-0472">Membrane</keyword>
<evidence type="ECO:0000313" key="10">
    <source>
        <dbReference type="EMBL" id="EEC42967.1"/>
    </source>
</evidence>
<keyword evidence="3 9" id="KW-0813">Transport</keyword>
<dbReference type="InterPro" id="IPR018108">
    <property type="entry name" value="MCP_transmembrane"/>
</dbReference>
<proteinExistence type="inferred from homology"/>
<dbReference type="SUPFAM" id="SSF103506">
    <property type="entry name" value="Mitochondrial carrier"/>
    <property type="match status" value="1"/>
</dbReference>
<protein>
    <recommendedName>
        <fullName evidence="12">Mitochondrial carrier protein</fullName>
    </recommendedName>
</protein>
<evidence type="ECO:0000313" key="11">
    <source>
        <dbReference type="Proteomes" id="UP000000759"/>
    </source>
</evidence>
<evidence type="ECO:0000256" key="9">
    <source>
        <dbReference type="RuleBase" id="RU000488"/>
    </source>
</evidence>
<dbReference type="Pfam" id="PF00153">
    <property type="entry name" value="Mito_carr"/>
    <property type="match status" value="3"/>
</dbReference>
<evidence type="ECO:0000256" key="2">
    <source>
        <dbReference type="ARBA" id="ARBA00006375"/>
    </source>
</evidence>
<feature type="repeat" description="Solcar" evidence="8">
    <location>
        <begin position="99"/>
        <end position="183"/>
    </location>
</feature>
<feature type="repeat" description="Solcar" evidence="8">
    <location>
        <begin position="205"/>
        <end position="287"/>
    </location>
</feature>
<accession>B7GEF6</accession>
<evidence type="ECO:0000256" key="8">
    <source>
        <dbReference type="PROSITE-ProRule" id="PRU00282"/>
    </source>
</evidence>
<dbReference type="GO" id="GO:0016020">
    <property type="term" value="C:membrane"/>
    <property type="evidence" value="ECO:0007669"/>
    <property type="project" value="UniProtKB-SubCell"/>
</dbReference>
<evidence type="ECO:0000256" key="3">
    <source>
        <dbReference type="ARBA" id="ARBA00022448"/>
    </source>
</evidence>
<dbReference type="OrthoDB" id="448427at2759"/>
<sequence>MADPLVQFGDLFRRQENGINSREVFSLSKEFRSVDTDFCRLPGNGTALMDCSQSSSPVLSRIHSTRSPGITLPLISSRQLAQEGIAYQVPASTSSSSSLPLWHLALAGSLATLLADSLTHPVDCIKTIQQSDAGMGLSLVAAASYLWSSAGIVAFYQGFLTYGCTDAVGGAIKFTVFESWNRAIASSVGADRRNESLRDRLDTIPPVLIRAAGAAMALIASSVVTVPGEFVKQQLQVGHYSSLSEALQSVYLTSGLPGFFHGYDGVVYRDIPFTMLELGLYDAFKNMVRQTRSSTDPGPPAAWEDVVAAAATGCVAAVVTTPLDTIKTKLMVDDYGGASFFDCFASTVEQHGVWSLFAGLLARIAWIGPSTAIYLPTYDLLKRLFAAQQAREQSSDVLSCNTMDDFPL</sequence>
<keyword evidence="11" id="KW-1185">Reference proteome</keyword>